<dbReference type="Gene3D" id="1.20.120.450">
    <property type="entry name" value="dinb family like domain"/>
    <property type="match status" value="1"/>
</dbReference>
<dbReference type="Proteomes" id="UP000199013">
    <property type="component" value="Unassembled WGS sequence"/>
</dbReference>
<feature type="compositionally biased region" description="Polar residues" evidence="1">
    <location>
        <begin position="96"/>
        <end position="109"/>
    </location>
</feature>
<dbReference type="AlphaFoldDB" id="A0A1C3NW85"/>
<dbReference type="EMBL" id="FLUV01000720">
    <property type="protein sequence ID" value="SBW20539.1"/>
    <property type="molecule type" value="Genomic_DNA"/>
</dbReference>
<gene>
    <name evidence="2" type="ORF">FDG2_1724</name>
</gene>
<dbReference type="InterPro" id="IPR034660">
    <property type="entry name" value="DinB/YfiT-like"/>
</dbReference>
<dbReference type="SUPFAM" id="SSF109854">
    <property type="entry name" value="DinB/YfiT-like putative metalloenzymes"/>
    <property type="match status" value="1"/>
</dbReference>
<evidence type="ECO:0008006" key="4">
    <source>
        <dbReference type="Google" id="ProtNLM"/>
    </source>
</evidence>
<name>A0A1C3NW85_9ACTN</name>
<sequence>MSGMPPPRWPVLRVMQASTAGERETLEAFLDFYRDVLVHKVRGVSDEDAGRRLLPSLTTLTGLVKHLTVVERNWFHRLVDSPDAPPAGEEGVSWVLTETDTPTVSPHLS</sequence>
<accession>A0A1C3NW85</accession>
<evidence type="ECO:0000313" key="3">
    <source>
        <dbReference type="Proteomes" id="UP000199013"/>
    </source>
</evidence>
<dbReference type="InterPro" id="IPR007061">
    <property type="entry name" value="MST-like"/>
</dbReference>
<protein>
    <recommendedName>
        <fullName evidence="4">Mini-circle protein</fullName>
    </recommendedName>
</protein>
<evidence type="ECO:0000313" key="2">
    <source>
        <dbReference type="EMBL" id="SBW20539.1"/>
    </source>
</evidence>
<keyword evidence="3" id="KW-1185">Reference proteome</keyword>
<reference evidence="3" key="1">
    <citation type="submission" date="2016-02" db="EMBL/GenBank/DDBJ databases">
        <authorList>
            <person name="Wibberg D."/>
        </authorList>
    </citation>
    <scope>NUCLEOTIDE SEQUENCE [LARGE SCALE GENOMIC DNA]</scope>
</reference>
<organism evidence="2 3">
    <name type="scientific">Candidatus Protofrankia californiensis</name>
    <dbReference type="NCBI Taxonomy" id="1839754"/>
    <lineage>
        <taxon>Bacteria</taxon>
        <taxon>Bacillati</taxon>
        <taxon>Actinomycetota</taxon>
        <taxon>Actinomycetes</taxon>
        <taxon>Frankiales</taxon>
        <taxon>Frankiaceae</taxon>
        <taxon>Protofrankia</taxon>
    </lineage>
</organism>
<feature type="region of interest" description="Disordered" evidence="1">
    <location>
        <begin position="81"/>
        <end position="109"/>
    </location>
</feature>
<evidence type="ECO:0000256" key="1">
    <source>
        <dbReference type="SAM" id="MobiDB-lite"/>
    </source>
</evidence>
<proteinExistence type="predicted"/>
<dbReference type="Pfam" id="PF04978">
    <property type="entry name" value="MST"/>
    <property type="match status" value="1"/>
</dbReference>